<evidence type="ECO:0000256" key="3">
    <source>
        <dbReference type="ARBA" id="ARBA00009759"/>
    </source>
</evidence>
<feature type="signal peptide" evidence="8">
    <location>
        <begin position="1"/>
        <end position="25"/>
    </location>
</feature>
<accession>A0A7S3XPM2</accession>
<dbReference type="GO" id="GO:0046854">
    <property type="term" value="P:phosphatidylinositol phosphate biosynthetic process"/>
    <property type="evidence" value="ECO:0007669"/>
    <property type="project" value="InterPro"/>
</dbReference>
<dbReference type="Pfam" id="PF00459">
    <property type="entry name" value="Inositol_P"/>
    <property type="match status" value="1"/>
</dbReference>
<feature type="binding site" evidence="6">
    <location>
        <position position="192"/>
    </location>
    <ligand>
        <name>Mg(2+)</name>
        <dbReference type="ChEBI" id="CHEBI:18420"/>
        <label>1</label>
        <note>catalytic</note>
    </ligand>
</feature>
<feature type="binding site" evidence="6">
    <location>
        <position position="317"/>
    </location>
    <ligand>
        <name>Mg(2+)</name>
        <dbReference type="ChEBI" id="CHEBI:18420"/>
        <label>1</label>
        <note>catalytic</note>
    </ligand>
</feature>
<dbReference type="Gene3D" id="3.30.540.10">
    <property type="entry name" value="Fructose-1,6-Bisphosphatase, subunit A, domain 1"/>
    <property type="match status" value="1"/>
</dbReference>
<feature type="binding site" evidence="6">
    <location>
        <position position="193"/>
    </location>
    <ligand>
        <name>Mg(2+)</name>
        <dbReference type="ChEBI" id="CHEBI:18420"/>
        <label>1</label>
        <note>catalytic</note>
    </ligand>
</feature>
<dbReference type="PANTHER" id="PTHR20854">
    <property type="entry name" value="INOSITOL MONOPHOSPHATASE"/>
    <property type="match status" value="1"/>
</dbReference>
<dbReference type="UniPathway" id="UPA00823">
    <property type="reaction ID" value="UER00788"/>
</dbReference>
<feature type="chain" id="PRO_5030874191" description="Inositol-1-monophosphatase" evidence="8">
    <location>
        <begin position="26"/>
        <end position="372"/>
    </location>
</feature>
<feature type="binding site" evidence="6">
    <location>
        <position position="143"/>
    </location>
    <ligand>
        <name>Mg(2+)</name>
        <dbReference type="ChEBI" id="CHEBI:18420"/>
        <label>1</label>
        <note>catalytic</note>
    </ligand>
</feature>
<keyword evidence="8" id="KW-0732">Signal</keyword>
<evidence type="ECO:0000313" key="9">
    <source>
        <dbReference type="EMBL" id="CAE0628538.1"/>
    </source>
</evidence>
<dbReference type="EMBL" id="HBIU01015450">
    <property type="protein sequence ID" value="CAE0628538.1"/>
    <property type="molecule type" value="Transcribed_RNA"/>
</dbReference>
<comment type="catalytic activity">
    <reaction evidence="1 7">
        <text>a myo-inositol phosphate + H2O = myo-inositol + phosphate</text>
        <dbReference type="Rhea" id="RHEA:24056"/>
        <dbReference type="ChEBI" id="CHEBI:15377"/>
        <dbReference type="ChEBI" id="CHEBI:17268"/>
        <dbReference type="ChEBI" id="CHEBI:43474"/>
        <dbReference type="ChEBI" id="CHEBI:84139"/>
        <dbReference type="EC" id="3.1.3.25"/>
    </reaction>
</comment>
<evidence type="ECO:0000256" key="7">
    <source>
        <dbReference type="RuleBase" id="RU364068"/>
    </source>
</evidence>
<keyword evidence="5 6" id="KW-0460">Magnesium</keyword>
<dbReference type="GO" id="GO:0008934">
    <property type="term" value="F:inositol monophosphate 1-phosphatase activity"/>
    <property type="evidence" value="ECO:0007669"/>
    <property type="project" value="InterPro"/>
</dbReference>
<comment type="similarity">
    <text evidence="3 7">Belongs to the inositol monophosphatase superfamily.</text>
</comment>
<reference evidence="9" key="1">
    <citation type="submission" date="2021-01" db="EMBL/GenBank/DDBJ databases">
        <authorList>
            <person name="Corre E."/>
            <person name="Pelletier E."/>
            <person name="Niang G."/>
            <person name="Scheremetjew M."/>
            <person name="Finn R."/>
            <person name="Kale V."/>
            <person name="Holt S."/>
            <person name="Cochrane G."/>
            <person name="Meng A."/>
            <person name="Brown T."/>
            <person name="Cohen L."/>
        </authorList>
    </citation>
    <scope>NUCLEOTIDE SEQUENCE</scope>
    <source>
        <strain evidence="9">CCMP3107</strain>
    </source>
</reference>
<evidence type="ECO:0000256" key="6">
    <source>
        <dbReference type="PIRSR" id="PIRSR600760-2"/>
    </source>
</evidence>
<comment type="cofactor">
    <cofactor evidence="2 6 7">
        <name>Mg(2+)</name>
        <dbReference type="ChEBI" id="CHEBI:18420"/>
    </cofactor>
</comment>
<dbReference type="EC" id="3.1.3.25" evidence="7"/>
<evidence type="ECO:0000256" key="8">
    <source>
        <dbReference type="SAM" id="SignalP"/>
    </source>
</evidence>
<dbReference type="GO" id="GO:0007165">
    <property type="term" value="P:signal transduction"/>
    <property type="evidence" value="ECO:0007669"/>
    <property type="project" value="TreeGrafter"/>
</dbReference>
<dbReference type="CDD" id="cd01639">
    <property type="entry name" value="IMPase"/>
    <property type="match status" value="1"/>
</dbReference>
<evidence type="ECO:0000256" key="4">
    <source>
        <dbReference type="ARBA" id="ARBA00022723"/>
    </source>
</evidence>
<dbReference type="SUPFAM" id="SSF56655">
    <property type="entry name" value="Carbohydrate phosphatase"/>
    <property type="match status" value="1"/>
</dbReference>
<protein>
    <recommendedName>
        <fullName evidence="7">Inositol-1-monophosphatase</fullName>
        <ecNumber evidence="7">3.1.3.25</ecNumber>
    </recommendedName>
</protein>
<feature type="binding site" evidence="6">
    <location>
        <position position="190"/>
    </location>
    <ligand>
        <name>Mg(2+)</name>
        <dbReference type="ChEBI" id="CHEBI:18420"/>
        <label>1</label>
        <note>catalytic</note>
    </ligand>
</feature>
<dbReference type="PROSITE" id="PS00630">
    <property type="entry name" value="IMP_2"/>
    <property type="match status" value="1"/>
</dbReference>
<dbReference type="InterPro" id="IPR033942">
    <property type="entry name" value="IMPase"/>
</dbReference>
<evidence type="ECO:0000256" key="1">
    <source>
        <dbReference type="ARBA" id="ARBA00001033"/>
    </source>
</evidence>
<comment type="pathway">
    <text evidence="7">Polyol metabolism; myo-inositol biosynthesis; myo-inositol from D-glucose 6-phosphate: step 2/2.</text>
</comment>
<name>A0A7S3XPM2_HETAK</name>
<sequence length="372" mass="39839">MRNSMANCSWCIVLLVTLLANKVEQGLCFTHIIGVMAVKSQQFPSSQLQHKMRASEKPISEELGAGLSSAAVVEGKDELARALKVAEEAAKRAGEIILEFSGAEVQQEKSNFRDLVTEYDKKCEEVIVDMIQEAFPHHVILGEESVASGAAAAKTALSEKLAELARPASPSAERGSGRQEEEEPMLWIIDPIDGTTNFAMGLPLAVVSIAAYYKGEIALGCIYHPHMQECFTAIKGRGAALNGRAIAPRGDTQLKEAVLNIGFPPDPQALEVVTRGMDALRSQVRGMRMLVSAALVLAWTACGRLSGFPGYNLNAWDIAAGALILKEAGGEITDTDGSPYTVETRNVLISNGPLHPLLLAELEKAGAAKVDF</sequence>
<keyword evidence="4 6" id="KW-0479">Metal-binding</keyword>
<dbReference type="AlphaFoldDB" id="A0A7S3XPM2"/>
<organism evidence="9">
    <name type="scientific">Heterosigma akashiwo</name>
    <name type="common">Chromophytic alga</name>
    <name type="synonym">Heterosigma carterae</name>
    <dbReference type="NCBI Taxonomy" id="2829"/>
    <lineage>
        <taxon>Eukaryota</taxon>
        <taxon>Sar</taxon>
        <taxon>Stramenopiles</taxon>
        <taxon>Ochrophyta</taxon>
        <taxon>Raphidophyceae</taxon>
        <taxon>Chattonellales</taxon>
        <taxon>Chattonellaceae</taxon>
        <taxon>Heterosigma</taxon>
    </lineage>
</organism>
<dbReference type="PANTHER" id="PTHR20854:SF4">
    <property type="entry name" value="INOSITOL-1-MONOPHOSPHATASE-RELATED"/>
    <property type="match status" value="1"/>
</dbReference>
<dbReference type="InterPro" id="IPR000760">
    <property type="entry name" value="Inositol_monophosphatase-like"/>
</dbReference>
<gene>
    <name evidence="9" type="ORF">HAKA00212_LOCUS7220</name>
</gene>
<dbReference type="PRINTS" id="PR00377">
    <property type="entry name" value="IMPHPHTASES"/>
</dbReference>
<dbReference type="Gene3D" id="3.40.190.80">
    <property type="match status" value="1"/>
</dbReference>
<evidence type="ECO:0000256" key="5">
    <source>
        <dbReference type="ARBA" id="ARBA00022842"/>
    </source>
</evidence>
<evidence type="ECO:0000256" key="2">
    <source>
        <dbReference type="ARBA" id="ARBA00001946"/>
    </source>
</evidence>
<keyword evidence="7" id="KW-0378">Hydrolase</keyword>
<dbReference type="GO" id="GO:0046872">
    <property type="term" value="F:metal ion binding"/>
    <property type="evidence" value="ECO:0007669"/>
    <property type="project" value="UniProtKB-KW"/>
</dbReference>
<proteinExistence type="inferred from homology"/>
<dbReference type="GO" id="GO:0006021">
    <property type="term" value="P:inositol biosynthetic process"/>
    <property type="evidence" value="ECO:0007669"/>
    <property type="project" value="UniProtKB-UniPathway"/>
</dbReference>
<dbReference type="InterPro" id="IPR020550">
    <property type="entry name" value="Inositol_monophosphatase_CS"/>
</dbReference>